<evidence type="ECO:0000313" key="1">
    <source>
        <dbReference type="EMBL" id="MEJ8279718.1"/>
    </source>
</evidence>
<evidence type="ECO:0008006" key="3">
    <source>
        <dbReference type="Google" id="ProtNLM"/>
    </source>
</evidence>
<sequence>MVQIDRDNVVGVHRLLHARCEEMQRVLGRAMDLRRIQPCADDPVSRDAVSVFQPKIGSIMATHHAYLTELFRARDALEAAAVGYGLVEADNVAALRSTAVPAQPTVDR</sequence>
<dbReference type="RefSeq" id="WP_340289852.1">
    <property type="nucleotide sequence ID" value="NZ_JBBJUP010000008.1"/>
</dbReference>
<gene>
    <name evidence="1" type="ORF">WJX68_12315</name>
</gene>
<dbReference type="EMBL" id="JBBJUP010000008">
    <property type="protein sequence ID" value="MEJ8279718.1"/>
    <property type="molecule type" value="Genomic_DNA"/>
</dbReference>
<evidence type="ECO:0000313" key="2">
    <source>
        <dbReference type="Proteomes" id="UP001364211"/>
    </source>
</evidence>
<accession>A0ABU8T6Y1</accession>
<dbReference type="Proteomes" id="UP001364211">
    <property type="component" value="Unassembled WGS sequence"/>
</dbReference>
<name>A0ABU8T6Y1_9PSEU</name>
<comment type="caution">
    <text evidence="1">The sequence shown here is derived from an EMBL/GenBank/DDBJ whole genome shotgun (WGS) entry which is preliminary data.</text>
</comment>
<keyword evidence="2" id="KW-1185">Reference proteome</keyword>
<organism evidence="1 2">
    <name type="scientific">Pseudonocardia spirodelae</name>
    <dbReference type="NCBI Taxonomy" id="3133431"/>
    <lineage>
        <taxon>Bacteria</taxon>
        <taxon>Bacillati</taxon>
        <taxon>Actinomycetota</taxon>
        <taxon>Actinomycetes</taxon>
        <taxon>Pseudonocardiales</taxon>
        <taxon>Pseudonocardiaceae</taxon>
        <taxon>Pseudonocardia</taxon>
    </lineage>
</organism>
<protein>
    <recommendedName>
        <fullName evidence="3">PE family protein</fullName>
    </recommendedName>
</protein>
<reference evidence="1 2" key="1">
    <citation type="submission" date="2024-03" db="EMBL/GenBank/DDBJ databases">
        <title>Draft genome sequence of Pseudonocardia sp. DW16-2.</title>
        <authorList>
            <person name="Duangmal K."/>
        </authorList>
    </citation>
    <scope>NUCLEOTIDE SEQUENCE [LARGE SCALE GENOMIC DNA]</scope>
    <source>
        <strain evidence="1 2">DW16-2</strain>
    </source>
</reference>
<proteinExistence type="predicted"/>